<name>A0ABW0EQ59_9PSEU</name>
<keyword evidence="3" id="KW-1185">Reference proteome</keyword>
<comment type="caution">
    <text evidence="2">The sequence shown here is derived from an EMBL/GenBank/DDBJ whole genome shotgun (WGS) entry which is preliminary data.</text>
</comment>
<feature type="region of interest" description="Disordered" evidence="1">
    <location>
        <begin position="554"/>
        <end position="577"/>
    </location>
</feature>
<dbReference type="Gene3D" id="3.40.50.300">
    <property type="entry name" value="P-loop containing nucleotide triphosphate hydrolases"/>
    <property type="match status" value="1"/>
</dbReference>
<accession>A0ABW0EQ59</accession>
<evidence type="ECO:0000256" key="1">
    <source>
        <dbReference type="SAM" id="MobiDB-lite"/>
    </source>
</evidence>
<proteinExistence type="predicted"/>
<sequence>MATKGAGDGAGGVVNRAEAGAHRGGVFQAHRMEITLGRESPDSDLAIARQLPPKPVGFVDRAVELRQMDSVMDRLEPGHQAVIVVTGMVGVGKSALVRHWADANRHRFPGGQLYVDYTDHRYRGDDAVHRVLAALLAHYEVTQPPIGLNECASLFRSLTADRPVLVLVDNAERSAQVRLLVPGAPGSALVVASRYRLGRPALDAARVLRLKPLDEADTAALLLSMLDEDIRSDLAADVAERLAGICAGLPKAVRIVASLLEDPDRWPPGVLAAHLADDGHRLARLAAEDCEIGADLDEVVHTLDADGRRAYALLGALPAAEFSTEAIAKGLEEWVEHARHILHRLCDANLATGAMDRFRLHALVRLHARGLSAAREEADRARDRVEDWYLGAALAAGRALREEHRSRLVWPSGPARRRDWSSPQEAARWYEAERGALLALLVAAERRNDERVLEFCHALWPLQRSRGHHDAAARVQRKAVRAAMNLGDGEEEARAWVRLAFARALAGEAAEARRALVRARGSAESAEDGDAMALVAEGELELEAWLAGDGFIPGPPAPRDGDDPGAVWLPGDAEKVW</sequence>
<dbReference type="Proteomes" id="UP001596157">
    <property type="component" value="Unassembled WGS sequence"/>
</dbReference>
<dbReference type="PRINTS" id="PR00364">
    <property type="entry name" value="DISEASERSIST"/>
</dbReference>
<dbReference type="EMBL" id="JBHSKF010000011">
    <property type="protein sequence ID" value="MFC5289553.1"/>
    <property type="molecule type" value="Genomic_DNA"/>
</dbReference>
<evidence type="ECO:0000313" key="3">
    <source>
        <dbReference type="Proteomes" id="UP001596157"/>
    </source>
</evidence>
<protein>
    <recommendedName>
        <fullName evidence="4">NB-ARC domain-containing protein</fullName>
    </recommendedName>
</protein>
<dbReference type="InterPro" id="IPR027417">
    <property type="entry name" value="P-loop_NTPase"/>
</dbReference>
<gene>
    <name evidence="2" type="ORF">ACFPM7_21070</name>
</gene>
<organism evidence="2 3">
    <name type="scientific">Actinokineospora guangxiensis</name>
    <dbReference type="NCBI Taxonomy" id="1490288"/>
    <lineage>
        <taxon>Bacteria</taxon>
        <taxon>Bacillati</taxon>
        <taxon>Actinomycetota</taxon>
        <taxon>Actinomycetes</taxon>
        <taxon>Pseudonocardiales</taxon>
        <taxon>Pseudonocardiaceae</taxon>
        <taxon>Actinokineospora</taxon>
    </lineage>
</organism>
<evidence type="ECO:0008006" key="4">
    <source>
        <dbReference type="Google" id="ProtNLM"/>
    </source>
</evidence>
<dbReference type="RefSeq" id="WP_378249397.1">
    <property type="nucleotide sequence ID" value="NZ_JBHSKF010000011.1"/>
</dbReference>
<evidence type="ECO:0000313" key="2">
    <source>
        <dbReference type="EMBL" id="MFC5289553.1"/>
    </source>
</evidence>
<reference evidence="3" key="1">
    <citation type="journal article" date="2019" name="Int. J. Syst. Evol. Microbiol.">
        <title>The Global Catalogue of Microorganisms (GCM) 10K type strain sequencing project: providing services to taxonomists for standard genome sequencing and annotation.</title>
        <authorList>
            <consortium name="The Broad Institute Genomics Platform"/>
            <consortium name="The Broad Institute Genome Sequencing Center for Infectious Disease"/>
            <person name="Wu L."/>
            <person name="Ma J."/>
        </authorList>
    </citation>
    <scope>NUCLEOTIDE SEQUENCE [LARGE SCALE GENOMIC DNA]</scope>
    <source>
        <strain evidence="3">CCUG 59778</strain>
    </source>
</reference>
<dbReference type="SUPFAM" id="SSF52540">
    <property type="entry name" value="P-loop containing nucleoside triphosphate hydrolases"/>
    <property type="match status" value="1"/>
</dbReference>